<dbReference type="RefSeq" id="WP_062545593.1">
    <property type="nucleotide sequence ID" value="NZ_CP012643.1"/>
</dbReference>
<sequence length="125" mass="13768">MLKQFITYFLLFTFMNTVCFVDRAPMPGEDSLMTIVTDTAADEIDSLLELVAEGYLDAGSGFLDDDLEDTSQGLKHTLVAKDYSLPPKLTFQVFAPAADVPCTAYCCSAYSRTQEVHTPPPKQLS</sequence>
<dbReference type="AlphaFoldDB" id="A0A0P0CTX4"/>
<accession>A0A0P0CTX4</accession>
<dbReference type="PATRIC" id="fig|512763.3.peg.4537"/>
<gene>
    <name evidence="1" type="ORF">DC20_20675</name>
</gene>
<protein>
    <submittedName>
        <fullName evidence="1">Uncharacterized protein</fullName>
    </submittedName>
</protein>
<dbReference type="EMBL" id="CP012643">
    <property type="protein sequence ID" value="ALJ00965.1"/>
    <property type="molecule type" value="Genomic_DNA"/>
</dbReference>
<evidence type="ECO:0000313" key="2">
    <source>
        <dbReference type="Proteomes" id="UP000061382"/>
    </source>
</evidence>
<keyword evidence="2" id="KW-1185">Reference proteome</keyword>
<evidence type="ECO:0000313" key="1">
    <source>
        <dbReference type="EMBL" id="ALJ00965.1"/>
    </source>
</evidence>
<proteinExistence type="predicted"/>
<dbReference type="Proteomes" id="UP000061382">
    <property type="component" value="Chromosome"/>
</dbReference>
<name>A0A0P0CTX4_9BACT</name>
<dbReference type="KEGG" id="rti:DC20_20675"/>
<organism evidence="1 2">
    <name type="scientific">Rufibacter tibetensis</name>
    <dbReference type="NCBI Taxonomy" id="512763"/>
    <lineage>
        <taxon>Bacteria</taxon>
        <taxon>Pseudomonadati</taxon>
        <taxon>Bacteroidota</taxon>
        <taxon>Cytophagia</taxon>
        <taxon>Cytophagales</taxon>
        <taxon>Hymenobacteraceae</taxon>
        <taxon>Rufibacter</taxon>
    </lineage>
</organism>
<reference evidence="1 2" key="1">
    <citation type="submission" date="2015-08" db="EMBL/GenBank/DDBJ databases">
        <title>Complete genome sequence of Rufibacter tibetensis strain 1351t, a radiation-resistant bacterium from tibet plateau.</title>
        <authorList>
            <person name="Dai J."/>
        </authorList>
    </citation>
    <scope>NUCLEOTIDE SEQUENCE [LARGE SCALE GENOMIC DNA]</scope>
    <source>
        <strain evidence="1 2">1351</strain>
    </source>
</reference>